<dbReference type="CDD" id="cd18989">
    <property type="entry name" value="LGIC_ECD_cation"/>
    <property type="match status" value="1"/>
</dbReference>
<dbReference type="InterPro" id="IPR036719">
    <property type="entry name" value="Neuro-gated_channel_TM_sf"/>
</dbReference>
<dbReference type="PANTHER" id="PTHR18945">
    <property type="entry name" value="NEUROTRANSMITTER GATED ION CHANNEL"/>
    <property type="match status" value="1"/>
</dbReference>
<keyword evidence="5" id="KW-0407">Ion channel</keyword>
<dbReference type="CDD" id="cd19051">
    <property type="entry name" value="LGIC_TM_cation"/>
    <property type="match status" value="1"/>
</dbReference>
<dbReference type="InterPro" id="IPR038050">
    <property type="entry name" value="Neuro_actylchol_rec"/>
</dbReference>
<dbReference type="InterPro" id="IPR036734">
    <property type="entry name" value="Neur_chan_lig-bd_sf"/>
</dbReference>
<comment type="subcellular location">
    <subcellularLocation>
        <location evidence="1">Membrane</location>
        <topology evidence="1">Multi-pass membrane protein</topology>
    </subcellularLocation>
</comment>
<dbReference type="GO" id="GO:0005230">
    <property type="term" value="F:extracellular ligand-gated monoatomic ion channel activity"/>
    <property type="evidence" value="ECO:0007669"/>
    <property type="project" value="InterPro"/>
</dbReference>
<feature type="transmembrane region" description="Helical" evidence="5">
    <location>
        <begin position="271"/>
        <end position="292"/>
    </location>
</feature>
<reference evidence="8" key="1">
    <citation type="submission" date="2021-02" db="EMBL/GenBank/DDBJ databases">
        <authorList>
            <person name="Nowell W R."/>
        </authorList>
    </citation>
    <scope>NUCLEOTIDE SEQUENCE</scope>
</reference>
<keyword evidence="5" id="KW-0813">Transport</keyword>
<evidence type="ECO:0000256" key="4">
    <source>
        <dbReference type="ARBA" id="ARBA00023136"/>
    </source>
</evidence>
<dbReference type="PRINTS" id="PR00252">
    <property type="entry name" value="NRIONCHANNEL"/>
</dbReference>
<evidence type="ECO:0000256" key="2">
    <source>
        <dbReference type="ARBA" id="ARBA00022692"/>
    </source>
</evidence>
<feature type="transmembrane region" description="Helical" evidence="5">
    <location>
        <begin position="242"/>
        <end position="264"/>
    </location>
</feature>
<dbReference type="GO" id="GO:0004888">
    <property type="term" value="F:transmembrane signaling receptor activity"/>
    <property type="evidence" value="ECO:0007669"/>
    <property type="project" value="InterPro"/>
</dbReference>
<protein>
    <submittedName>
        <fullName evidence="8">Uncharacterized protein</fullName>
    </submittedName>
</protein>
<feature type="signal peptide" evidence="5">
    <location>
        <begin position="1"/>
        <end position="20"/>
    </location>
</feature>
<dbReference type="Proteomes" id="UP000663823">
    <property type="component" value="Unassembled WGS sequence"/>
</dbReference>
<dbReference type="AlphaFoldDB" id="A0A814LLW4"/>
<gene>
    <name evidence="9" type="ORF">OTI717_LOCUS12261</name>
    <name evidence="8" type="ORF">RFH988_LOCUS17538</name>
</gene>
<dbReference type="GO" id="GO:0016020">
    <property type="term" value="C:membrane"/>
    <property type="evidence" value="ECO:0007669"/>
    <property type="project" value="UniProtKB-SubCell"/>
</dbReference>
<dbReference type="InterPro" id="IPR006202">
    <property type="entry name" value="Neur_chan_lig-bd"/>
</dbReference>
<dbReference type="Gene3D" id="2.70.170.10">
    <property type="entry name" value="Neurotransmitter-gated ion-channel ligand-binding domain"/>
    <property type="match status" value="1"/>
</dbReference>
<evidence type="ECO:0000259" key="6">
    <source>
        <dbReference type="Pfam" id="PF02931"/>
    </source>
</evidence>
<dbReference type="PROSITE" id="PS00236">
    <property type="entry name" value="NEUROTR_ION_CHANNEL"/>
    <property type="match status" value="1"/>
</dbReference>
<dbReference type="EMBL" id="CAJNOO010000941">
    <property type="protein sequence ID" value="CAF1066465.1"/>
    <property type="molecule type" value="Genomic_DNA"/>
</dbReference>
<comment type="similarity">
    <text evidence="5">Belongs to the ligand-gated ion channel (TC 1.A.9) family.</text>
</comment>
<dbReference type="OrthoDB" id="410315at2759"/>
<evidence type="ECO:0000313" key="8">
    <source>
        <dbReference type="EMBL" id="CAF1066465.1"/>
    </source>
</evidence>
<dbReference type="SUPFAM" id="SSF90112">
    <property type="entry name" value="Neurotransmitter-gated ion-channel transmembrane pore"/>
    <property type="match status" value="1"/>
</dbReference>
<evidence type="ECO:0000313" key="10">
    <source>
        <dbReference type="Proteomes" id="UP000663882"/>
    </source>
</evidence>
<comment type="caution">
    <text evidence="8">The sequence shown here is derived from an EMBL/GenBank/DDBJ whole genome shotgun (WGS) entry which is preliminary data.</text>
</comment>
<accession>A0A814LLW4</accession>
<keyword evidence="2 5" id="KW-0812">Transmembrane</keyword>
<keyword evidence="5" id="KW-0732">Signal</keyword>
<dbReference type="InterPro" id="IPR006029">
    <property type="entry name" value="Neurotrans-gated_channel_TM"/>
</dbReference>
<evidence type="ECO:0000256" key="5">
    <source>
        <dbReference type="RuleBase" id="RU000687"/>
    </source>
</evidence>
<feature type="chain" id="PRO_5035957034" evidence="5">
    <location>
        <begin position="21"/>
        <end position="499"/>
    </location>
</feature>
<feature type="domain" description="Neurotransmitter-gated ion-channel transmembrane" evidence="7">
    <location>
        <begin position="246"/>
        <end position="359"/>
    </location>
</feature>
<feature type="domain" description="Neurotransmitter-gated ion-channel ligand-binding" evidence="6">
    <location>
        <begin position="41"/>
        <end position="237"/>
    </location>
</feature>
<dbReference type="Gene3D" id="1.20.58.390">
    <property type="entry name" value="Neurotransmitter-gated ion-channel transmembrane domain"/>
    <property type="match status" value="1"/>
</dbReference>
<keyword evidence="3 5" id="KW-1133">Transmembrane helix</keyword>
<feature type="transmembrane region" description="Helical" evidence="5">
    <location>
        <begin position="304"/>
        <end position="328"/>
    </location>
</feature>
<dbReference type="InterPro" id="IPR018000">
    <property type="entry name" value="Neurotransmitter_ion_chnl_CS"/>
</dbReference>
<dbReference type="Pfam" id="PF02931">
    <property type="entry name" value="Neur_chan_LBD"/>
    <property type="match status" value="1"/>
</dbReference>
<keyword evidence="5" id="KW-0406">Ion transport</keyword>
<proteinExistence type="inferred from homology"/>
<organism evidence="8 10">
    <name type="scientific">Rotaria sordida</name>
    <dbReference type="NCBI Taxonomy" id="392033"/>
    <lineage>
        <taxon>Eukaryota</taxon>
        <taxon>Metazoa</taxon>
        <taxon>Spiralia</taxon>
        <taxon>Gnathifera</taxon>
        <taxon>Rotifera</taxon>
        <taxon>Eurotatoria</taxon>
        <taxon>Bdelloidea</taxon>
        <taxon>Philodinida</taxon>
        <taxon>Philodinidae</taxon>
        <taxon>Rotaria</taxon>
    </lineage>
</organism>
<feature type="transmembrane region" description="Helical" evidence="5">
    <location>
        <begin position="436"/>
        <end position="460"/>
    </location>
</feature>
<evidence type="ECO:0000313" key="9">
    <source>
        <dbReference type="EMBL" id="CAF3696865.1"/>
    </source>
</evidence>
<evidence type="ECO:0000256" key="3">
    <source>
        <dbReference type="ARBA" id="ARBA00022989"/>
    </source>
</evidence>
<name>A0A814LLW4_9BILA</name>
<dbReference type="Proteomes" id="UP000663882">
    <property type="component" value="Unassembled WGS sequence"/>
</dbReference>
<evidence type="ECO:0000259" key="7">
    <source>
        <dbReference type="Pfam" id="PF02932"/>
    </source>
</evidence>
<sequence length="499" mass="57889">MPSTYGFIFLILTTISITTCAKNYSAVQLNRIRITKLYRNHILTRPLMNNLSQTTVAVGLGIIEVAGIDPQKQVITLNVKFEFKWCDELLQWNISEQTCVEQNRSEMFFTAHEIWTPDIIAINGPGPLNRESKFQYPILVVCTGLAEWSYQEKLVSFCEIDVLNFPFDRQYCSILLQSTIYDSSQLKLRSLYNVVHLYNYINTEWEISHTTIKEIDLYNANHERTFSTLKIDMELVRFSRFYVLKIILPFSIISSLAAFSFCLPTDSGEKVALTISILLSLIIYLQLISTYVPKTERGLCTLTLYSNVIFVLVFLSCIFNICTMFIYYHQQYSHRLKIPKRKKSILFTVHKSLIELNKQRCIFLRKRQNIHKNLPENTNINAIELLHDIQYFRQSLMNMFTRRNSIITATTALSSFDFRHPLFYPKSQAERSAKKIAILIDRILFIIYLISIPLSVLILFQSANRSRLASLAKTNSTNQLLNIPKSSITPISLFRGCQY</sequence>
<dbReference type="EMBL" id="CAJOAX010001222">
    <property type="protein sequence ID" value="CAF3696865.1"/>
    <property type="molecule type" value="Genomic_DNA"/>
</dbReference>
<keyword evidence="4 5" id="KW-0472">Membrane</keyword>
<dbReference type="InterPro" id="IPR006201">
    <property type="entry name" value="Neur_channel"/>
</dbReference>
<evidence type="ECO:0000256" key="1">
    <source>
        <dbReference type="ARBA" id="ARBA00004141"/>
    </source>
</evidence>
<dbReference type="Pfam" id="PF02932">
    <property type="entry name" value="Neur_chan_memb"/>
    <property type="match status" value="1"/>
</dbReference>
<dbReference type="SUPFAM" id="SSF63712">
    <property type="entry name" value="Nicotinic receptor ligand binding domain-like"/>
    <property type="match status" value="1"/>
</dbReference>